<dbReference type="GO" id="GO:0007417">
    <property type="term" value="P:central nervous system development"/>
    <property type="evidence" value="ECO:0007669"/>
    <property type="project" value="TreeGrafter"/>
</dbReference>
<sequence>MPHGHFTRLVALGYERGENPAFHLCIDYCTIDQSLQRKRESVDSKVPFRCHPVPYPRRRKLNMRWNMLLLLILTHASILLTSALEENSENSKTLKVTIGSHPARPVLTGTLTIPCHIRYQSPSEVISAGRQAVLATPRIKWSFISQGKEVEILVARGRKVKISEGYRTRALMPHYAESVNDATLILNSLITNDSGIYRCYVQHGIEDDYDMLEVKVKGVVFLYREGTARYAYTFSMAQEACNRIKATIATPEQLLAAYHSGYEQCDAGWISDQTVRYPIQIPRDGCYGDMDGFPGVRNYGVLDPDDMYDVYCYVEELNGEVFLGSTPNKFTLQEARDYCKRLGTNIATTGQLYAAWNQGFDLCSPGWLSDGSVRYPIVTPRERCGGNASGVKTIFMFRNQTGFPDSMAKYDVYCFRDKSRITPQNLDDGQPAPVEKVQNIITLTESFKKLMFPEGIAENEAQGYVDTIPLNKTKMADSQQILEELRETITKEQESTLQESTPTIKSSTSNSYLSYSPVVMEQEQEDDKEAETAKEDASFTQKTPETKVAFIPQNKSVFTLQETTSSMLEESVAVPTQQVPGDSTTEVVLVNVDAESDYFYDNITNLPDEFGSEESETLNQTFNTTTQSPKRSLETDQLTNNHGEKENEEVYNISVTTTKQSEASSNPVYPTQAAYVTSLAGSGIENKDGGNLLLHSTGDIDDTSSGGFPNLVTPGEFSISSSGAGAQVFEASGHGDNLFTEDLNISPKPFVSLLKELVTSEFPVSTKPPMYSVDTRLDRSKDAHTNLFTTQVDSSLETSGQSSSQATLEEASGDGSGSLWAESSGQTNSTQDASTNIVEHSGNPTSHPDITQITQSVAHSTKFFGKNPVDKKDENLETATVQISQLKSSSVISTERQENINENSLSSTALPNSNSREVMTVSPVYYVPLRHTLSPSPTDGSEDSTTHILEKTANPNVSMSATSPPPAMPTERAILGASINLSDVCYPNPCGNGGTCIDEEDGDFLCLCLPGYTGKICEINVEKCLGDWDAFQGFCYKHFHARRSWEEAENFCREAGGHLTSIMTPEEQEFLSNKYNDYQWTGLNDRTIEGDFQWSDGNPLLFENWAHGQPDSYFLSGENCVVMVGHNEGKWSDVPCNYHLPFVCKMGLVSCGPPPDVPNATMYGRPKSTYQINSVIGYGCKDGFLQRNSPIIRCQADGFWEEPQLSCIPNASFQ</sequence>
<dbReference type="FunFam" id="3.10.100.10:FF:000002">
    <property type="entry name" value="Hyaluronan proteoglycan link protein 1"/>
    <property type="match status" value="1"/>
</dbReference>
<dbReference type="PROSITE" id="PS01186">
    <property type="entry name" value="EGF_2"/>
    <property type="match status" value="1"/>
</dbReference>
<dbReference type="GO" id="GO:0005509">
    <property type="term" value="F:calcium ion binding"/>
    <property type="evidence" value="ECO:0007669"/>
    <property type="project" value="InterPro"/>
</dbReference>
<keyword evidence="7" id="KW-0654">Proteoglycan</keyword>
<dbReference type="PROSITE" id="PS00022">
    <property type="entry name" value="EGF_1"/>
    <property type="match status" value="1"/>
</dbReference>
<feature type="region of interest" description="Disordered" evidence="14">
    <location>
        <begin position="789"/>
        <end position="850"/>
    </location>
</feature>
<comment type="subcellular location">
    <subcellularLocation>
        <location evidence="1">Secreted</location>
        <location evidence="1">Extracellular space</location>
        <location evidence="1">Extracellular matrix</location>
    </subcellularLocation>
</comment>
<feature type="compositionally biased region" description="Polar residues" evidence="14">
    <location>
        <begin position="622"/>
        <end position="641"/>
    </location>
</feature>
<dbReference type="CDD" id="cd03588">
    <property type="entry name" value="CLECT_CSPGs"/>
    <property type="match status" value="1"/>
</dbReference>
<evidence type="ECO:0000256" key="4">
    <source>
        <dbReference type="ARBA" id="ARBA00022536"/>
    </source>
</evidence>
<feature type="domain" description="C-type lectin" evidence="16">
    <location>
        <begin position="1031"/>
        <end position="1145"/>
    </location>
</feature>
<dbReference type="InterPro" id="IPR016187">
    <property type="entry name" value="CTDL_fold"/>
</dbReference>
<keyword evidence="10" id="KW-0393">Immunoglobulin domain</keyword>
<feature type="disulfide bond" evidence="12">
    <location>
        <begin position="1180"/>
        <end position="1207"/>
    </location>
</feature>
<keyword evidence="4 11" id="KW-0245">EGF-like domain</keyword>
<dbReference type="InterPro" id="IPR018378">
    <property type="entry name" value="C-type_lectin_CS"/>
</dbReference>
<dbReference type="Pfam" id="PF00059">
    <property type="entry name" value="Lectin_C"/>
    <property type="match status" value="1"/>
</dbReference>
<feature type="domain" description="Link" evidence="19">
    <location>
        <begin position="319"/>
        <end position="416"/>
    </location>
</feature>
<keyword evidence="12" id="KW-0768">Sushi</keyword>
<evidence type="ECO:0000256" key="1">
    <source>
        <dbReference type="ARBA" id="ARBA00004498"/>
    </source>
</evidence>
<dbReference type="SMART" id="SM00179">
    <property type="entry name" value="EGF_CA"/>
    <property type="match status" value="1"/>
</dbReference>
<evidence type="ECO:0000256" key="10">
    <source>
        <dbReference type="ARBA" id="ARBA00023319"/>
    </source>
</evidence>
<dbReference type="GO" id="GO:0001501">
    <property type="term" value="P:skeletal system development"/>
    <property type="evidence" value="ECO:0007669"/>
    <property type="project" value="TreeGrafter"/>
</dbReference>
<evidence type="ECO:0000256" key="3">
    <source>
        <dbReference type="ARBA" id="ARBA00022530"/>
    </source>
</evidence>
<dbReference type="PROSITE" id="PS50026">
    <property type="entry name" value="EGF_3"/>
    <property type="match status" value="1"/>
</dbReference>
<dbReference type="GO" id="GO:0072534">
    <property type="term" value="C:perineuronal net"/>
    <property type="evidence" value="ECO:0007669"/>
    <property type="project" value="TreeGrafter"/>
</dbReference>
<organism evidence="20 21">
    <name type="scientific">Xenopus laevis</name>
    <name type="common">African clawed frog</name>
    <dbReference type="NCBI Taxonomy" id="8355"/>
    <lineage>
        <taxon>Eukaryota</taxon>
        <taxon>Metazoa</taxon>
        <taxon>Chordata</taxon>
        <taxon>Craniata</taxon>
        <taxon>Vertebrata</taxon>
        <taxon>Euteleostomi</taxon>
        <taxon>Amphibia</taxon>
        <taxon>Batrachia</taxon>
        <taxon>Anura</taxon>
        <taxon>Pipoidea</taxon>
        <taxon>Pipidae</taxon>
        <taxon>Xenopodinae</taxon>
        <taxon>Xenopus</taxon>
        <taxon>Xenopus</taxon>
    </lineage>
</organism>
<dbReference type="GO" id="GO:0045202">
    <property type="term" value="C:synapse"/>
    <property type="evidence" value="ECO:0007669"/>
    <property type="project" value="TreeGrafter"/>
</dbReference>
<dbReference type="Pfam" id="PF00008">
    <property type="entry name" value="EGF"/>
    <property type="match status" value="1"/>
</dbReference>
<feature type="compositionally biased region" description="Low complexity" evidence="14">
    <location>
        <begin position="506"/>
        <end position="516"/>
    </location>
</feature>
<proteinExistence type="predicted"/>
<evidence type="ECO:0000256" key="13">
    <source>
        <dbReference type="PROSITE-ProRule" id="PRU00323"/>
    </source>
</evidence>
<feature type="disulfide bond" evidence="13">
    <location>
        <begin position="363"/>
        <end position="384"/>
    </location>
</feature>
<dbReference type="PROSITE" id="PS50835">
    <property type="entry name" value="IG_LIKE"/>
    <property type="match status" value="1"/>
</dbReference>
<dbReference type="FunFam" id="3.10.100.10:FF:000011">
    <property type="entry name" value="Aggrecan core protein"/>
    <property type="match status" value="1"/>
</dbReference>
<dbReference type="FunFam" id="2.10.25.10:FF:000100">
    <property type="entry name" value="neurogenic locus notch homolog protein 3"/>
    <property type="match status" value="1"/>
</dbReference>
<reference evidence="21" key="1">
    <citation type="journal article" date="2016" name="Nature">
        <title>Genome evolution in the allotetraploid frog Xenopus laevis.</title>
        <authorList>
            <person name="Session A.M."/>
            <person name="Uno Y."/>
            <person name="Kwon T."/>
            <person name="Chapman J.A."/>
            <person name="Toyoda A."/>
            <person name="Takahashi S."/>
            <person name="Fukui A."/>
            <person name="Hikosaka A."/>
            <person name="Suzuki A."/>
            <person name="Kondo M."/>
            <person name="van Heeringen S.J."/>
            <person name="Quigley I."/>
            <person name="Heinz S."/>
            <person name="Ogino H."/>
            <person name="Ochi H."/>
            <person name="Hellsten U."/>
            <person name="Lyons J.B."/>
            <person name="Simakov O."/>
            <person name="Putnam N."/>
            <person name="Stites J."/>
            <person name="Kuroki Y."/>
            <person name="Tanaka T."/>
            <person name="Michiue T."/>
            <person name="Watanabe M."/>
            <person name="Bogdanovic O."/>
            <person name="Lister R."/>
            <person name="Georgiou G."/>
            <person name="Paranjpe S.S."/>
            <person name="van Kruijsbergen I."/>
            <person name="Shu S."/>
            <person name="Carlson J."/>
            <person name="Kinoshita T."/>
            <person name="Ohta Y."/>
            <person name="Mawaribuchi S."/>
            <person name="Jenkins J."/>
            <person name="Grimwood J."/>
            <person name="Schmutz J."/>
            <person name="Mitros T."/>
            <person name="Mozaffari S.V."/>
            <person name="Suzuki Y."/>
            <person name="Haramoto Y."/>
            <person name="Yamamoto T.S."/>
            <person name="Takagi C."/>
            <person name="Heald R."/>
            <person name="Miller K."/>
            <person name="Haudenschild C."/>
            <person name="Kitzman J."/>
            <person name="Nakayama T."/>
            <person name="Izutsu Y."/>
            <person name="Robert J."/>
            <person name="Fortriede J."/>
            <person name="Burns K."/>
            <person name="Lotay V."/>
            <person name="Karimi K."/>
            <person name="Yasuoka Y."/>
            <person name="Dichmann D.S."/>
            <person name="Flajnik M.F."/>
            <person name="Houston D.W."/>
            <person name="Shendure J."/>
            <person name="DuPasquier L."/>
            <person name="Vize P.D."/>
            <person name="Zorn A.M."/>
            <person name="Ito M."/>
            <person name="Marcotte E.M."/>
            <person name="Wallingford J.B."/>
            <person name="Ito Y."/>
            <person name="Asashima M."/>
            <person name="Ueno N."/>
            <person name="Matsuda Y."/>
            <person name="Veenstra G.J."/>
            <person name="Fujiyama A."/>
            <person name="Harland R.M."/>
            <person name="Taira M."/>
            <person name="Rokhsar D.S."/>
        </authorList>
    </citation>
    <scope>NUCLEOTIDE SEQUENCE [LARGE SCALE GENOMIC DNA]</scope>
    <source>
        <strain evidence="21">J</strain>
    </source>
</reference>
<dbReference type="SUPFAM" id="SSF48726">
    <property type="entry name" value="Immunoglobulin"/>
    <property type="match status" value="1"/>
</dbReference>
<dbReference type="SUPFAM" id="SSF56436">
    <property type="entry name" value="C-type lectin-like"/>
    <property type="match status" value="3"/>
</dbReference>
<dbReference type="Pfam" id="PF00193">
    <property type="entry name" value="Xlink"/>
    <property type="match status" value="2"/>
</dbReference>
<dbReference type="InterPro" id="IPR035976">
    <property type="entry name" value="Sushi/SCR/CCP_sf"/>
</dbReference>
<feature type="compositionally biased region" description="Low complexity" evidence="14">
    <location>
        <begin position="794"/>
        <end position="804"/>
    </location>
</feature>
<gene>
    <name evidence="20" type="ORF">XELAEV_18040538mg</name>
</gene>
<dbReference type="OMA" id="YLDIKWN"/>
<dbReference type="PROSITE" id="PS01241">
    <property type="entry name" value="LINK_1"/>
    <property type="match status" value="1"/>
</dbReference>
<evidence type="ECO:0000256" key="9">
    <source>
        <dbReference type="ARBA" id="ARBA00023180"/>
    </source>
</evidence>
<dbReference type="FunFam" id="2.10.70.10:FF:000003">
    <property type="entry name" value="Versican core protein"/>
    <property type="match status" value="1"/>
</dbReference>
<dbReference type="Gene3D" id="2.10.70.10">
    <property type="entry name" value="Complement Module, domain 1"/>
    <property type="match status" value="1"/>
</dbReference>
<keyword evidence="9" id="KW-0325">Glycoprotein</keyword>
<dbReference type="SMART" id="SM00445">
    <property type="entry name" value="LINK"/>
    <property type="match status" value="2"/>
</dbReference>
<evidence type="ECO:0000313" key="20">
    <source>
        <dbReference type="EMBL" id="OCT69227.1"/>
    </source>
</evidence>
<dbReference type="GO" id="GO:0005540">
    <property type="term" value="F:hyaluronic acid binding"/>
    <property type="evidence" value="ECO:0007669"/>
    <property type="project" value="InterPro"/>
</dbReference>
<dbReference type="PROSITE" id="PS50041">
    <property type="entry name" value="C_TYPE_LECTIN_2"/>
    <property type="match status" value="1"/>
</dbReference>
<name>A0A974H8W8_XENLA</name>
<dbReference type="Pfam" id="PF00084">
    <property type="entry name" value="Sushi"/>
    <property type="match status" value="1"/>
</dbReference>
<dbReference type="EMBL" id="CM004480">
    <property type="protein sequence ID" value="OCT69227.1"/>
    <property type="molecule type" value="Genomic_DNA"/>
</dbReference>
<dbReference type="CDD" id="cd03520">
    <property type="entry name" value="Link_domain_CSPGs_modules_2_4"/>
    <property type="match status" value="1"/>
</dbReference>
<feature type="region of interest" description="Disordered" evidence="14">
    <location>
        <begin position="491"/>
        <end position="543"/>
    </location>
</feature>
<dbReference type="PROSITE" id="PS50963">
    <property type="entry name" value="LINK_2"/>
    <property type="match status" value="2"/>
</dbReference>
<evidence type="ECO:0000256" key="8">
    <source>
        <dbReference type="ARBA" id="ARBA00023157"/>
    </source>
</evidence>
<evidence type="ECO:0000313" key="21">
    <source>
        <dbReference type="Proteomes" id="UP000694892"/>
    </source>
</evidence>
<keyword evidence="6" id="KW-0677">Repeat</keyword>
<feature type="region of interest" description="Disordered" evidence="14">
    <location>
        <begin position="887"/>
        <end position="914"/>
    </location>
</feature>
<feature type="disulfide bond" evidence="12">
    <location>
        <begin position="1151"/>
        <end position="1194"/>
    </location>
</feature>
<dbReference type="GO" id="GO:0005615">
    <property type="term" value="C:extracellular space"/>
    <property type="evidence" value="ECO:0007669"/>
    <property type="project" value="TreeGrafter"/>
</dbReference>
<dbReference type="InterPro" id="IPR036179">
    <property type="entry name" value="Ig-like_dom_sf"/>
</dbReference>
<evidence type="ECO:0000256" key="5">
    <source>
        <dbReference type="ARBA" id="ARBA00022729"/>
    </source>
</evidence>
<feature type="domain" description="Ig-like" evidence="17">
    <location>
        <begin position="110"/>
        <end position="217"/>
    </location>
</feature>
<keyword evidence="5" id="KW-0732">Signal</keyword>
<dbReference type="PROSITE" id="PS00615">
    <property type="entry name" value="C_TYPE_LECTIN_1"/>
    <property type="match status" value="1"/>
</dbReference>
<feature type="compositionally biased region" description="Polar residues" evidence="14">
    <location>
        <begin position="821"/>
        <end position="850"/>
    </location>
</feature>
<dbReference type="SUPFAM" id="SSF57535">
    <property type="entry name" value="Complement control module/SCR domain"/>
    <property type="match status" value="1"/>
</dbReference>
<dbReference type="Gene3D" id="3.10.100.10">
    <property type="entry name" value="Mannose-Binding Protein A, subunit A"/>
    <property type="match status" value="3"/>
</dbReference>
<dbReference type="PRINTS" id="PR01265">
    <property type="entry name" value="LINKMODULE"/>
</dbReference>
<dbReference type="SMART" id="SM00034">
    <property type="entry name" value="CLECT"/>
    <property type="match status" value="1"/>
</dbReference>
<dbReference type="PANTHER" id="PTHR22804:SF41">
    <property type="entry name" value="BREVICAN CORE PROTEIN"/>
    <property type="match status" value="1"/>
</dbReference>
<evidence type="ECO:0000256" key="6">
    <source>
        <dbReference type="ARBA" id="ARBA00022737"/>
    </source>
</evidence>
<dbReference type="GO" id="GO:0010001">
    <property type="term" value="P:glial cell differentiation"/>
    <property type="evidence" value="ECO:0007669"/>
    <property type="project" value="TreeGrafter"/>
</dbReference>
<feature type="compositionally biased region" description="Polar residues" evidence="14">
    <location>
        <begin position="495"/>
        <end position="505"/>
    </location>
</feature>
<dbReference type="CDD" id="cd00054">
    <property type="entry name" value="EGF_CA"/>
    <property type="match status" value="1"/>
</dbReference>
<evidence type="ECO:0000259" key="17">
    <source>
        <dbReference type="PROSITE" id="PS50835"/>
    </source>
</evidence>
<dbReference type="Gene3D" id="2.10.25.10">
    <property type="entry name" value="Laminin"/>
    <property type="match status" value="1"/>
</dbReference>
<dbReference type="InterPro" id="IPR000742">
    <property type="entry name" value="EGF"/>
</dbReference>
<dbReference type="PANTHER" id="PTHR22804">
    <property type="entry name" value="AGGRECAN/VERSICAN PROTEOGLYCAN"/>
    <property type="match status" value="1"/>
</dbReference>
<evidence type="ECO:0000256" key="11">
    <source>
        <dbReference type="PROSITE-ProRule" id="PRU00076"/>
    </source>
</evidence>
<dbReference type="AlphaFoldDB" id="A0A974H8W8"/>
<evidence type="ECO:0000256" key="7">
    <source>
        <dbReference type="ARBA" id="ARBA00022974"/>
    </source>
</evidence>
<feature type="domain" description="EGF-like" evidence="15">
    <location>
        <begin position="981"/>
        <end position="1018"/>
    </location>
</feature>
<dbReference type="InterPro" id="IPR033987">
    <property type="entry name" value="CSPG_CTLD"/>
</dbReference>
<keyword evidence="3" id="KW-0272">Extracellular matrix</keyword>
<evidence type="ECO:0000256" key="12">
    <source>
        <dbReference type="PROSITE-ProRule" id="PRU00302"/>
    </source>
</evidence>
<feature type="disulfide bond" evidence="11">
    <location>
        <begin position="1008"/>
        <end position="1017"/>
    </location>
</feature>
<evidence type="ECO:0000259" key="19">
    <source>
        <dbReference type="PROSITE" id="PS50963"/>
    </source>
</evidence>
<dbReference type="InterPro" id="IPR000538">
    <property type="entry name" value="Link_dom"/>
</dbReference>
<feature type="region of interest" description="Disordered" evidence="14">
    <location>
        <begin position="622"/>
        <end position="649"/>
    </location>
</feature>
<keyword evidence="8 11" id="KW-1015">Disulfide bond</keyword>
<dbReference type="InterPro" id="IPR016186">
    <property type="entry name" value="C-type_lectin-like/link_sf"/>
</dbReference>
<evidence type="ECO:0000259" key="18">
    <source>
        <dbReference type="PROSITE" id="PS50923"/>
    </source>
</evidence>
<dbReference type="Proteomes" id="UP000694892">
    <property type="component" value="Chromosome 8L"/>
</dbReference>
<feature type="domain" description="Sushi" evidence="18">
    <location>
        <begin position="1149"/>
        <end position="1209"/>
    </location>
</feature>
<dbReference type="FunFam" id="3.10.100.10:FF:000003">
    <property type="entry name" value="Versican core protein"/>
    <property type="match status" value="1"/>
</dbReference>
<keyword evidence="2" id="KW-0964">Secreted</keyword>
<dbReference type="GO" id="GO:0007155">
    <property type="term" value="P:cell adhesion"/>
    <property type="evidence" value="ECO:0007669"/>
    <property type="project" value="InterPro"/>
</dbReference>
<protein>
    <recommendedName>
        <fullName evidence="22">Brevican core protein</fullName>
    </recommendedName>
</protein>
<dbReference type="GO" id="GO:0002052">
    <property type="term" value="P:positive regulation of neuroblast proliferation"/>
    <property type="evidence" value="ECO:0007669"/>
    <property type="project" value="TreeGrafter"/>
</dbReference>
<comment type="caution">
    <text evidence="11">Lacks conserved residue(s) required for the propagation of feature annotation.</text>
</comment>
<dbReference type="InterPro" id="IPR001304">
    <property type="entry name" value="C-type_lectin-like"/>
</dbReference>
<dbReference type="InterPro" id="IPR001881">
    <property type="entry name" value="EGF-like_Ca-bd_dom"/>
</dbReference>
<feature type="domain" description="Link" evidence="19">
    <location>
        <begin position="219"/>
        <end position="314"/>
    </location>
</feature>
<dbReference type="CDD" id="cd03517">
    <property type="entry name" value="Link_domain_CSPGs_modules_1_3"/>
    <property type="match status" value="1"/>
</dbReference>
<dbReference type="SMART" id="SM00032">
    <property type="entry name" value="CCP"/>
    <property type="match status" value="1"/>
</dbReference>
<evidence type="ECO:0000256" key="14">
    <source>
        <dbReference type="SAM" id="MobiDB-lite"/>
    </source>
</evidence>
<dbReference type="Gene3D" id="2.60.40.10">
    <property type="entry name" value="Immunoglobulins"/>
    <property type="match status" value="1"/>
</dbReference>
<dbReference type="InterPro" id="IPR007110">
    <property type="entry name" value="Ig-like_dom"/>
</dbReference>
<accession>A0A974H8W8</accession>
<dbReference type="CDD" id="cd00033">
    <property type="entry name" value="CCP"/>
    <property type="match status" value="1"/>
</dbReference>
<dbReference type="InterPro" id="IPR000436">
    <property type="entry name" value="Sushi_SCR_CCP_dom"/>
</dbReference>
<dbReference type="InterPro" id="IPR050691">
    <property type="entry name" value="Hyaluronan_bind_Proteoglycan"/>
</dbReference>
<evidence type="ECO:0000256" key="2">
    <source>
        <dbReference type="ARBA" id="ARBA00022525"/>
    </source>
</evidence>
<feature type="disulfide bond" evidence="13">
    <location>
        <begin position="265"/>
        <end position="286"/>
    </location>
</feature>
<dbReference type="SMART" id="SM00181">
    <property type="entry name" value="EGF"/>
    <property type="match status" value="1"/>
</dbReference>
<evidence type="ECO:0008006" key="22">
    <source>
        <dbReference type="Google" id="ProtNLM"/>
    </source>
</evidence>
<evidence type="ECO:0000259" key="15">
    <source>
        <dbReference type="PROSITE" id="PS50026"/>
    </source>
</evidence>
<dbReference type="InterPro" id="IPR013783">
    <property type="entry name" value="Ig-like_fold"/>
</dbReference>
<dbReference type="SMART" id="SM00406">
    <property type="entry name" value="IGv"/>
    <property type="match status" value="1"/>
</dbReference>
<dbReference type="PROSITE" id="PS50923">
    <property type="entry name" value="SUSHI"/>
    <property type="match status" value="1"/>
</dbReference>
<dbReference type="InterPro" id="IPR013106">
    <property type="entry name" value="Ig_V-set"/>
</dbReference>
<evidence type="ECO:0000259" key="16">
    <source>
        <dbReference type="PROSITE" id="PS50041"/>
    </source>
</evidence>